<keyword evidence="3" id="KW-1185">Reference proteome</keyword>
<accession>A0A1Y1S8L8</accession>
<evidence type="ECO:0000256" key="1">
    <source>
        <dbReference type="SAM" id="Coils"/>
    </source>
</evidence>
<dbReference type="Proteomes" id="UP000192639">
    <property type="component" value="Unassembled WGS sequence"/>
</dbReference>
<proteinExistence type="predicted"/>
<organism evidence="2 3">
    <name type="scientific">Enterospora canceri</name>
    <dbReference type="NCBI Taxonomy" id="1081671"/>
    <lineage>
        <taxon>Eukaryota</taxon>
        <taxon>Fungi</taxon>
        <taxon>Fungi incertae sedis</taxon>
        <taxon>Microsporidia</taxon>
        <taxon>Enterocytozoonidae</taxon>
        <taxon>Enterospora</taxon>
    </lineage>
</organism>
<dbReference type="AlphaFoldDB" id="A0A1Y1S8L8"/>
<comment type="caution">
    <text evidence="2">The sequence shown here is derived from an EMBL/GenBank/DDBJ whole genome shotgun (WGS) entry which is preliminary data.</text>
</comment>
<dbReference type="EMBL" id="LWDP01000009">
    <property type="protein sequence ID" value="ORD94811.1"/>
    <property type="molecule type" value="Genomic_DNA"/>
</dbReference>
<name>A0A1Y1S8L8_9MICR</name>
<keyword evidence="1" id="KW-0175">Coiled coil</keyword>
<dbReference type="VEuPathDB" id="MicrosporidiaDB:ECANGB1_2341"/>
<gene>
    <name evidence="2" type="ORF">ECANGB1_2341</name>
</gene>
<feature type="coiled-coil region" evidence="1">
    <location>
        <begin position="7"/>
        <end position="123"/>
    </location>
</feature>
<evidence type="ECO:0000313" key="3">
    <source>
        <dbReference type="Proteomes" id="UP000192639"/>
    </source>
</evidence>
<evidence type="ECO:0000313" key="2">
    <source>
        <dbReference type="EMBL" id="ORD94811.1"/>
    </source>
</evidence>
<protein>
    <submittedName>
        <fullName evidence="2">Uncharacterized protein</fullName>
    </submittedName>
</protein>
<sequence>MNNMKSVKEYDAEIKQLKEEVFDLKTQLAQNNNVNATNIPKMLYENSNVVEELNKKTFRLENENKQLRENMEIYKNNLGILCNEKAEIENKLKETETAADERIGLLEDENRRLLNRLNKIQSNETQLRSIIVGLENEARSNASSNESRLHGFQSEILNMRNENEILKAKASDLSHLRKQLDEYSREMSRLEDRNNQIITENNDLNNEINKLKIENQGMNNSNMTAVTNNRMVINDLNQKNEQLMNENRNLVLKIESANENVKFLEEKLASYDSGTETRETALISQLVNYKNGMVKFRSILNGKLEEIKRKLIAVEKDAAETKACCKLSDESLRIIQEETGLREDININKFINGLKIRINGLQSELSDTIKRNKSLEKTRVLLEHENNDMAQFKSIGDLKSQIAEAMEELALCRGYMQKKAKENTDLKNTNAKLTAEHGKIRKQLENARKFYDGVTAKYGANCVRI</sequence>
<dbReference type="OrthoDB" id="2190892at2759"/>
<feature type="coiled-coil region" evidence="1">
    <location>
        <begin position="149"/>
        <end position="274"/>
    </location>
</feature>
<reference evidence="2 3" key="1">
    <citation type="journal article" date="2017" name="Environ. Microbiol.">
        <title>Decay of the glycolytic pathway and adaptation to intranuclear parasitism within Enterocytozoonidae microsporidia.</title>
        <authorList>
            <person name="Wiredu Boakye D."/>
            <person name="Jaroenlak P."/>
            <person name="Prachumwat A."/>
            <person name="Williams T.A."/>
            <person name="Bateman K.S."/>
            <person name="Itsathitphaisarn O."/>
            <person name="Sritunyalucksana K."/>
            <person name="Paszkiewicz K.H."/>
            <person name="Moore K.A."/>
            <person name="Stentiford G.D."/>
            <person name="Williams B.A."/>
        </authorList>
    </citation>
    <scope>NUCLEOTIDE SEQUENCE [LARGE SCALE GENOMIC DNA]</scope>
    <source>
        <strain evidence="2 3">GB1</strain>
    </source>
</reference>